<dbReference type="RefSeq" id="WP_108782979.1">
    <property type="nucleotide sequence ID" value="NZ_OMKW01000003.1"/>
</dbReference>
<dbReference type="PANTHER" id="PTHR45674">
    <property type="entry name" value="DNA LIGASE 1/3 FAMILY MEMBER"/>
    <property type="match status" value="1"/>
</dbReference>
<dbReference type="GO" id="GO:0051301">
    <property type="term" value="P:cell division"/>
    <property type="evidence" value="ECO:0007669"/>
    <property type="project" value="UniProtKB-KW"/>
</dbReference>
<dbReference type="GO" id="GO:0006260">
    <property type="term" value="P:DNA replication"/>
    <property type="evidence" value="ECO:0007669"/>
    <property type="project" value="UniProtKB-KW"/>
</dbReference>
<keyword evidence="11" id="KW-0234">DNA repair</keyword>
<keyword evidence="2 15" id="KW-0436">Ligase</keyword>
<dbReference type="AlphaFoldDB" id="A0A2R8ADN4"/>
<keyword evidence="5" id="KW-0479">Metal-binding</keyword>
<dbReference type="Proteomes" id="UP000244932">
    <property type="component" value="Unassembled WGS sequence"/>
</dbReference>
<dbReference type="Gene3D" id="1.10.3260.10">
    <property type="entry name" value="DNA ligase, ATP-dependent, N-terminal domain"/>
    <property type="match status" value="1"/>
</dbReference>
<dbReference type="Pfam" id="PF01068">
    <property type="entry name" value="DNA_ligase_A_M"/>
    <property type="match status" value="1"/>
</dbReference>
<dbReference type="Pfam" id="PF04675">
    <property type="entry name" value="DNA_ligase_A_N"/>
    <property type="match status" value="1"/>
</dbReference>
<dbReference type="NCBIfam" id="NF006701">
    <property type="entry name" value="PRK09247.1"/>
    <property type="match status" value="1"/>
</dbReference>
<evidence type="ECO:0000256" key="7">
    <source>
        <dbReference type="ARBA" id="ARBA00022763"/>
    </source>
</evidence>
<dbReference type="Gene3D" id="3.30.470.30">
    <property type="entry name" value="DNA ligase/mRNA capping enzyme"/>
    <property type="match status" value="1"/>
</dbReference>
<dbReference type="GO" id="GO:0003910">
    <property type="term" value="F:DNA ligase (ATP) activity"/>
    <property type="evidence" value="ECO:0007669"/>
    <property type="project" value="UniProtKB-EC"/>
</dbReference>
<dbReference type="InterPro" id="IPR016059">
    <property type="entry name" value="DNA_ligase_ATP-dep_CS"/>
</dbReference>
<sequence>MTPFADLLERLAFTPGRNGKLTLLRQYFATTPDPDRGWALAALAGTLDLPHVTSSVIKGLMEEAMDPHLFALSRAYVGDLAETVSLLWPEPDRANPPSLDEVVTSLLAASRSDRPAVLARLLDRCGASARLALIKLCTGGMRVGVSTRLAQTALADTNHPLETIERLWFAIDPPYTELFAWLDGGAMPDVDLSLAYRPMMLAHPVEDRVSTLSPAEHVAEWKWDGIRVQAVATPRGRRLYTRTGDDISKSFPDILAQMDYHGCLDGELLVVRDGEVAPFADLQKRLGRKRVGKKTLADYPAHVRAYDLLDIDGIDLRDLPWSERRARLDRMDLPERFDLSPLIPFDQWDALEALRDGARGEALEGLMLKRRDSAYVAGRPVGQWWKWKRDPLEADCVMMYAQRGHGKRSSYYSDYTFGAWTDGPDGPVLTPVGKAYSGFTDQELTELDRFVRNNFTQRFGPVRAVKPALVLEIAFDAIQESKRHKSGVAMRFPRIKRIRWDKPIEEAATLESLKAMIG</sequence>
<evidence type="ECO:0000256" key="5">
    <source>
        <dbReference type="ARBA" id="ARBA00022723"/>
    </source>
</evidence>
<dbReference type="InterPro" id="IPR012309">
    <property type="entry name" value="DNA_ligase_ATP-dep_C"/>
</dbReference>
<keyword evidence="16" id="KW-1185">Reference proteome</keyword>
<evidence type="ECO:0000313" key="15">
    <source>
        <dbReference type="EMBL" id="SPF30272.1"/>
    </source>
</evidence>
<evidence type="ECO:0000256" key="1">
    <source>
        <dbReference type="ARBA" id="ARBA00012727"/>
    </source>
</evidence>
<dbReference type="PANTHER" id="PTHR45674:SF13">
    <property type="entry name" value="DNA LIGASE-RELATED"/>
    <property type="match status" value="1"/>
</dbReference>
<reference evidence="15 16" key="1">
    <citation type="submission" date="2018-03" db="EMBL/GenBank/DDBJ databases">
        <authorList>
            <person name="Keele B.F."/>
        </authorList>
    </citation>
    <scope>NUCLEOTIDE SEQUENCE [LARGE SCALE GENOMIC DNA]</scope>
    <source>
        <strain evidence="15 16">CeCT 8812</strain>
    </source>
</reference>
<evidence type="ECO:0000256" key="9">
    <source>
        <dbReference type="ARBA" id="ARBA00022842"/>
    </source>
</evidence>
<evidence type="ECO:0000313" key="16">
    <source>
        <dbReference type="Proteomes" id="UP000244932"/>
    </source>
</evidence>
<dbReference type="OrthoDB" id="9767858at2"/>
<proteinExistence type="predicted"/>
<dbReference type="EC" id="6.5.1.1" evidence="1"/>
<keyword evidence="3" id="KW-0132">Cell division</keyword>
<gene>
    <name evidence="15" type="primary">ligB</name>
    <name evidence="15" type="ORF">POI8812_02608</name>
</gene>
<evidence type="ECO:0000256" key="12">
    <source>
        <dbReference type="ARBA" id="ARBA00023306"/>
    </source>
</evidence>
<dbReference type="InterPro" id="IPR050191">
    <property type="entry name" value="ATP-dep_DNA_ligase"/>
</dbReference>
<dbReference type="GO" id="GO:0006281">
    <property type="term" value="P:DNA repair"/>
    <property type="evidence" value="ECO:0007669"/>
    <property type="project" value="UniProtKB-KW"/>
</dbReference>
<dbReference type="PROSITE" id="PS00697">
    <property type="entry name" value="DNA_LIGASE_A1"/>
    <property type="match status" value="1"/>
</dbReference>
<keyword evidence="8" id="KW-0067">ATP-binding</keyword>
<dbReference type="InterPro" id="IPR026333">
    <property type="entry name" value="ATP_dep_DNA_lig_pp_1105_fam"/>
</dbReference>
<evidence type="ECO:0000256" key="13">
    <source>
        <dbReference type="ARBA" id="ARBA00034003"/>
    </source>
</evidence>
<dbReference type="CDD" id="cd07972">
    <property type="entry name" value="OBF_DNA_ligase_Arch_LigB"/>
    <property type="match status" value="1"/>
</dbReference>
<dbReference type="NCBIfam" id="TIGR04120">
    <property type="entry name" value="DNA_lig_bact"/>
    <property type="match status" value="1"/>
</dbReference>
<dbReference type="GO" id="GO:0006310">
    <property type="term" value="P:DNA recombination"/>
    <property type="evidence" value="ECO:0007669"/>
    <property type="project" value="UniProtKB-KW"/>
</dbReference>
<dbReference type="Pfam" id="PF04679">
    <property type="entry name" value="DNA_ligase_A_C"/>
    <property type="match status" value="1"/>
</dbReference>
<evidence type="ECO:0000256" key="3">
    <source>
        <dbReference type="ARBA" id="ARBA00022618"/>
    </source>
</evidence>
<dbReference type="GO" id="GO:0005524">
    <property type="term" value="F:ATP binding"/>
    <property type="evidence" value="ECO:0007669"/>
    <property type="project" value="UniProtKB-KW"/>
</dbReference>
<evidence type="ECO:0000259" key="14">
    <source>
        <dbReference type="PROSITE" id="PS50160"/>
    </source>
</evidence>
<keyword evidence="9" id="KW-0460">Magnesium</keyword>
<dbReference type="SUPFAM" id="SSF56091">
    <property type="entry name" value="DNA ligase/mRNA capping enzyme, catalytic domain"/>
    <property type="match status" value="1"/>
</dbReference>
<evidence type="ECO:0000256" key="10">
    <source>
        <dbReference type="ARBA" id="ARBA00023172"/>
    </source>
</evidence>
<dbReference type="InterPro" id="IPR012310">
    <property type="entry name" value="DNA_ligase_ATP-dep_cent"/>
</dbReference>
<dbReference type="InterPro" id="IPR012340">
    <property type="entry name" value="NA-bd_OB-fold"/>
</dbReference>
<dbReference type="InterPro" id="IPR012308">
    <property type="entry name" value="DNA_ligase_ATP-dep_N"/>
</dbReference>
<name>A0A2R8ADN4_9RHOB</name>
<dbReference type="GO" id="GO:0046872">
    <property type="term" value="F:metal ion binding"/>
    <property type="evidence" value="ECO:0007669"/>
    <property type="project" value="UniProtKB-KW"/>
</dbReference>
<protein>
    <recommendedName>
        <fullName evidence="1">DNA ligase (ATP)</fullName>
        <ecNumber evidence="1">6.5.1.1</ecNumber>
    </recommendedName>
</protein>
<keyword evidence="10" id="KW-0233">DNA recombination</keyword>
<accession>A0A2R8ADN4</accession>
<dbReference type="SUPFAM" id="SSF50249">
    <property type="entry name" value="Nucleic acid-binding proteins"/>
    <property type="match status" value="1"/>
</dbReference>
<keyword evidence="4" id="KW-0235">DNA replication</keyword>
<dbReference type="InterPro" id="IPR036599">
    <property type="entry name" value="DNA_ligase_N_sf"/>
</dbReference>
<keyword evidence="7" id="KW-0227">DNA damage</keyword>
<dbReference type="PROSITE" id="PS50160">
    <property type="entry name" value="DNA_LIGASE_A3"/>
    <property type="match status" value="1"/>
</dbReference>
<keyword evidence="12" id="KW-0131">Cell cycle</keyword>
<dbReference type="GO" id="GO:0003677">
    <property type="term" value="F:DNA binding"/>
    <property type="evidence" value="ECO:0007669"/>
    <property type="project" value="InterPro"/>
</dbReference>
<evidence type="ECO:0000256" key="4">
    <source>
        <dbReference type="ARBA" id="ARBA00022705"/>
    </source>
</evidence>
<evidence type="ECO:0000256" key="11">
    <source>
        <dbReference type="ARBA" id="ARBA00023204"/>
    </source>
</evidence>
<dbReference type="Gene3D" id="2.40.50.140">
    <property type="entry name" value="Nucleic acid-binding proteins"/>
    <property type="match status" value="1"/>
</dbReference>
<evidence type="ECO:0000256" key="2">
    <source>
        <dbReference type="ARBA" id="ARBA00022598"/>
    </source>
</evidence>
<dbReference type="EMBL" id="OMKW01000003">
    <property type="protein sequence ID" value="SPF30272.1"/>
    <property type="molecule type" value="Genomic_DNA"/>
</dbReference>
<keyword evidence="6" id="KW-0547">Nucleotide-binding</keyword>
<feature type="domain" description="ATP-dependent DNA ligase family profile" evidence="14">
    <location>
        <begin position="294"/>
        <end position="421"/>
    </location>
</feature>
<dbReference type="CDD" id="cd07897">
    <property type="entry name" value="Adenylation_DNA_ligase_Bac1"/>
    <property type="match status" value="1"/>
</dbReference>
<organism evidence="15 16">
    <name type="scientific">Pontivivens insulae</name>
    <dbReference type="NCBI Taxonomy" id="1639689"/>
    <lineage>
        <taxon>Bacteria</taxon>
        <taxon>Pseudomonadati</taxon>
        <taxon>Pseudomonadota</taxon>
        <taxon>Alphaproteobacteria</taxon>
        <taxon>Rhodobacterales</taxon>
        <taxon>Paracoccaceae</taxon>
        <taxon>Pontivivens</taxon>
    </lineage>
</organism>
<evidence type="ECO:0000256" key="8">
    <source>
        <dbReference type="ARBA" id="ARBA00022840"/>
    </source>
</evidence>
<comment type="catalytic activity">
    <reaction evidence="13">
        <text>ATP + (deoxyribonucleotide)n-3'-hydroxyl + 5'-phospho-(deoxyribonucleotide)m = (deoxyribonucleotide)n+m + AMP + diphosphate.</text>
        <dbReference type="EC" id="6.5.1.1"/>
    </reaction>
</comment>
<evidence type="ECO:0000256" key="6">
    <source>
        <dbReference type="ARBA" id="ARBA00022741"/>
    </source>
</evidence>